<feature type="domain" description="Nucleotidyl transferase" evidence="1">
    <location>
        <begin position="1"/>
        <end position="58"/>
    </location>
</feature>
<proteinExistence type="predicted"/>
<keyword evidence="3" id="KW-1185">Reference proteome</keyword>
<gene>
    <name evidence="2" type="ORF">ZOSMA_4G00680</name>
</gene>
<dbReference type="Pfam" id="PF00483">
    <property type="entry name" value="NTP_transferase"/>
    <property type="match status" value="1"/>
</dbReference>
<accession>A0A0K9P0P2</accession>
<dbReference type="InterPro" id="IPR050486">
    <property type="entry name" value="Mannose-1P_guanyltransferase"/>
</dbReference>
<dbReference type="Proteomes" id="UP000036987">
    <property type="component" value="Unassembled WGS sequence"/>
</dbReference>
<dbReference type="STRING" id="29655.A0A0K9P0P2"/>
<dbReference type="EMBL" id="LFYR01001430">
    <property type="protein sequence ID" value="KMZ61780.1"/>
    <property type="molecule type" value="Genomic_DNA"/>
</dbReference>
<dbReference type="AlphaFoldDB" id="A0A0K9P0P2"/>
<dbReference type="OrthoDB" id="1925673at2759"/>
<dbReference type="SUPFAM" id="SSF53448">
    <property type="entry name" value="Nucleotide-diphospho-sugar transferases"/>
    <property type="match status" value="1"/>
</dbReference>
<evidence type="ECO:0000259" key="1">
    <source>
        <dbReference type="Pfam" id="PF00483"/>
    </source>
</evidence>
<dbReference type="InterPro" id="IPR029044">
    <property type="entry name" value="Nucleotide-diphossugar_trans"/>
</dbReference>
<dbReference type="InterPro" id="IPR005835">
    <property type="entry name" value="NTP_transferase_dom"/>
</dbReference>
<evidence type="ECO:0000313" key="2">
    <source>
        <dbReference type="EMBL" id="KMZ61780.1"/>
    </source>
</evidence>
<reference evidence="3" key="1">
    <citation type="journal article" date="2016" name="Nature">
        <title>The genome of the seagrass Zostera marina reveals angiosperm adaptation to the sea.</title>
        <authorList>
            <person name="Olsen J.L."/>
            <person name="Rouze P."/>
            <person name="Verhelst B."/>
            <person name="Lin Y.-C."/>
            <person name="Bayer T."/>
            <person name="Collen J."/>
            <person name="Dattolo E."/>
            <person name="De Paoli E."/>
            <person name="Dittami S."/>
            <person name="Maumus F."/>
            <person name="Michel G."/>
            <person name="Kersting A."/>
            <person name="Lauritano C."/>
            <person name="Lohaus R."/>
            <person name="Toepel M."/>
            <person name="Tonon T."/>
            <person name="Vanneste K."/>
            <person name="Amirebrahimi M."/>
            <person name="Brakel J."/>
            <person name="Bostroem C."/>
            <person name="Chovatia M."/>
            <person name="Grimwood J."/>
            <person name="Jenkins J.W."/>
            <person name="Jueterbock A."/>
            <person name="Mraz A."/>
            <person name="Stam W.T."/>
            <person name="Tice H."/>
            <person name="Bornberg-Bauer E."/>
            <person name="Green P.J."/>
            <person name="Pearson G.A."/>
            <person name="Procaccini G."/>
            <person name="Duarte C.M."/>
            <person name="Schmutz J."/>
            <person name="Reusch T.B.H."/>
            <person name="Van de Peer Y."/>
        </authorList>
    </citation>
    <scope>NUCLEOTIDE SEQUENCE [LARGE SCALE GENOMIC DNA]</scope>
    <source>
        <strain evidence="3">cv. Finnish</strain>
    </source>
</reference>
<dbReference type="PANTHER" id="PTHR22572">
    <property type="entry name" value="SUGAR-1-PHOSPHATE GUANYL TRANSFERASE"/>
    <property type="match status" value="1"/>
</dbReference>
<dbReference type="Gene3D" id="3.90.550.10">
    <property type="entry name" value="Spore Coat Polysaccharide Biosynthesis Protein SpsA, Chain A"/>
    <property type="match status" value="1"/>
</dbReference>
<organism evidence="2 3">
    <name type="scientific">Zostera marina</name>
    <name type="common">Eelgrass</name>
    <dbReference type="NCBI Taxonomy" id="29655"/>
    <lineage>
        <taxon>Eukaryota</taxon>
        <taxon>Viridiplantae</taxon>
        <taxon>Streptophyta</taxon>
        <taxon>Embryophyta</taxon>
        <taxon>Tracheophyta</taxon>
        <taxon>Spermatophyta</taxon>
        <taxon>Magnoliopsida</taxon>
        <taxon>Liliopsida</taxon>
        <taxon>Zosteraceae</taxon>
        <taxon>Zostera</taxon>
    </lineage>
</organism>
<sequence>MVWFHRSHGGEASVMVTKVDEPSKYGIVVAEEGTDKVERFVKKPKIFVDNKINAGIYLDQAQDQPVGS</sequence>
<evidence type="ECO:0000313" key="3">
    <source>
        <dbReference type="Proteomes" id="UP000036987"/>
    </source>
</evidence>
<comment type="caution">
    <text evidence="2">The sequence shown here is derived from an EMBL/GenBank/DDBJ whole genome shotgun (WGS) entry which is preliminary data.</text>
</comment>
<name>A0A0K9P0P2_ZOSMR</name>
<protein>
    <recommendedName>
        <fullName evidence="1">Nucleotidyl transferase domain-containing protein</fullName>
    </recommendedName>
</protein>